<dbReference type="EMBL" id="BDCX01000011">
    <property type="protein sequence ID" value="GAT68817.1"/>
    <property type="molecule type" value="Genomic_DNA"/>
</dbReference>
<dbReference type="AlphaFoldDB" id="A0A171DIW9"/>
<name>A0A171DIW9_9ACTN</name>
<evidence type="ECO:0000256" key="1">
    <source>
        <dbReference type="SAM" id="MobiDB-lite"/>
    </source>
</evidence>
<feature type="compositionally biased region" description="Low complexity" evidence="1">
    <location>
        <begin position="46"/>
        <end position="65"/>
    </location>
</feature>
<reference evidence="2 3" key="1">
    <citation type="journal article" date="2016" name="Genome Announc.">
        <title>Draft Genome Sequence of Planomonospora sphaerica JCM9374, a Rare Actinomycete.</title>
        <authorList>
            <person name="Dohra H."/>
            <person name="Suzuki T."/>
            <person name="Inoue Y."/>
            <person name="Kodani S."/>
        </authorList>
    </citation>
    <scope>NUCLEOTIDE SEQUENCE [LARGE SCALE GENOMIC DNA]</scope>
    <source>
        <strain evidence="2 3">JCM 9374</strain>
    </source>
</reference>
<sequence>MGHICHIWAYGGHMNRYLCAAAAILTTSTLGCSSTNEPLESQASGTPTPSTSPTSPPTWETTSPEPVDPLESFSAEEREYLKALEKKNPDDYPLEPDYVVESTLESGLEICGEVAKDVYDEPTKAPGAPNINRLIEIVDEMSYDSGGVDSDVAGPAFKYLCPEHAKMWNRAHSGFTEGVQVVGEDIKPGVYHTASGLFPHSGSGLVTDCYWERSTDNGDTIANDFIKNAPKGVTVTIRASDGGFTSEGCGNWLKIG</sequence>
<comment type="caution">
    <text evidence="2">The sequence shown here is derived from an EMBL/GenBank/DDBJ whole genome shotgun (WGS) entry which is preliminary data.</text>
</comment>
<organism evidence="2 3">
    <name type="scientific">Planomonospora sphaerica</name>
    <dbReference type="NCBI Taxonomy" id="161355"/>
    <lineage>
        <taxon>Bacteria</taxon>
        <taxon>Bacillati</taxon>
        <taxon>Actinomycetota</taxon>
        <taxon>Actinomycetes</taxon>
        <taxon>Streptosporangiales</taxon>
        <taxon>Streptosporangiaceae</taxon>
        <taxon>Planomonospora</taxon>
    </lineage>
</organism>
<keyword evidence="3" id="KW-1185">Reference proteome</keyword>
<evidence type="ECO:0000313" key="2">
    <source>
        <dbReference type="EMBL" id="GAT68817.1"/>
    </source>
</evidence>
<dbReference type="Proteomes" id="UP000077701">
    <property type="component" value="Unassembled WGS sequence"/>
</dbReference>
<proteinExistence type="predicted"/>
<accession>A0A171DIW9</accession>
<protein>
    <submittedName>
        <fullName evidence="2">Uncharacterized protein</fullName>
    </submittedName>
</protein>
<gene>
    <name evidence="2" type="ORF">PS9374_04482</name>
</gene>
<reference evidence="3" key="2">
    <citation type="submission" date="2016-04" db="EMBL/GenBank/DDBJ databases">
        <title>Planomonospora sphaerica JCM9374 whole genome shotgun sequence.</title>
        <authorList>
            <person name="Suzuki T."/>
            <person name="Dohra H."/>
            <person name="Kodani S."/>
        </authorList>
    </citation>
    <scope>NUCLEOTIDE SEQUENCE [LARGE SCALE GENOMIC DNA]</scope>
    <source>
        <strain evidence="3">JCM 9374</strain>
    </source>
</reference>
<feature type="region of interest" description="Disordered" evidence="1">
    <location>
        <begin position="33"/>
        <end position="69"/>
    </location>
</feature>
<dbReference type="STRING" id="161355.PS9374_04482"/>
<feature type="compositionally biased region" description="Polar residues" evidence="1">
    <location>
        <begin position="33"/>
        <end position="45"/>
    </location>
</feature>
<evidence type="ECO:0000313" key="3">
    <source>
        <dbReference type="Proteomes" id="UP000077701"/>
    </source>
</evidence>